<dbReference type="Proteomes" id="UP000053424">
    <property type="component" value="Unassembled WGS sequence"/>
</dbReference>
<evidence type="ECO:0000313" key="3">
    <source>
        <dbReference type="Proteomes" id="UP000053424"/>
    </source>
</evidence>
<feature type="compositionally biased region" description="Basic residues" evidence="1">
    <location>
        <begin position="264"/>
        <end position="281"/>
    </location>
</feature>
<evidence type="ECO:0000313" key="2">
    <source>
        <dbReference type="EMBL" id="KIM44366.1"/>
    </source>
</evidence>
<name>A0A0C3CKQ2_HEBCY</name>
<feature type="region of interest" description="Disordered" evidence="1">
    <location>
        <begin position="239"/>
        <end position="314"/>
    </location>
</feature>
<protein>
    <submittedName>
        <fullName evidence="2">Uncharacterized protein</fullName>
    </submittedName>
</protein>
<feature type="compositionally biased region" description="Polar residues" evidence="1">
    <location>
        <begin position="7"/>
        <end position="16"/>
    </location>
</feature>
<sequence length="314" mass="34450">MNKDANPASNSTTLKTPNRKSAAGNAGKSTGQRSRTKENQANSASSATPTMSRRHPLGDVTAEETNLAAMNQRMLQMEAALKKAEAEKAALTQKLADSTSNVEGDSEAEQSGDVSAADSKTEKQAKIPCPSAGFNIQAAMGLSGSDKRRRRYNAILRTVKELAGNAKLNWELEWAEIPVRAKSQFFEVVRESIPYMSRYVNDWATEAIVRQWMKNKRSYAVKQGFLEVKEKWDYLKDNAAKRTNAPRGNGKRKATSQVSDRAAKKARLSKTLAKAKGKKVKNTIDSSDDDEDEDEDEGPAGKKKGDGSEDEDDE</sequence>
<dbReference type="EMBL" id="KN831774">
    <property type="protein sequence ID" value="KIM44366.1"/>
    <property type="molecule type" value="Genomic_DNA"/>
</dbReference>
<dbReference type="STRING" id="686832.A0A0C3CKQ2"/>
<dbReference type="AlphaFoldDB" id="A0A0C3CKQ2"/>
<feature type="compositionally biased region" description="Polar residues" evidence="1">
    <location>
        <begin position="27"/>
        <end position="51"/>
    </location>
</feature>
<proteinExistence type="predicted"/>
<organism evidence="2 3">
    <name type="scientific">Hebeloma cylindrosporum</name>
    <dbReference type="NCBI Taxonomy" id="76867"/>
    <lineage>
        <taxon>Eukaryota</taxon>
        <taxon>Fungi</taxon>
        <taxon>Dikarya</taxon>
        <taxon>Basidiomycota</taxon>
        <taxon>Agaricomycotina</taxon>
        <taxon>Agaricomycetes</taxon>
        <taxon>Agaricomycetidae</taxon>
        <taxon>Agaricales</taxon>
        <taxon>Agaricineae</taxon>
        <taxon>Hymenogastraceae</taxon>
        <taxon>Hebeloma</taxon>
    </lineage>
</organism>
<dbReference type="HOGENOM" id="CLU_885829_0_0_1"/>
<dbReference type="OrthoDB" id="2755069at2759"/>
<feature type="region of interest" description="Disordered" evidence="1">
    <location>
        <begin position="1"/>
        <end position="71"/>
    </location>
</feature>
<feature type="region of interest" description="Disordered" evidence="1">
    <location>
        <begin position="95"/>
        <end position="126"/>
    </location>
</feature>
<accession>A0A0C3CKQ2</accession>
<gene>
    <name evidence="2" type="ORF">M413DRAFT_25786</name>
</gene>
<feature type="compositionally biased region" description="Acidic residues" evidence="1">
    <location>
        <begin position="286"/>
        <end position="298"/>
    </location>
</feature>
<keyword evidence="3" id="KW-1185">Reference proteome</keyword>
<evidence type="ECO:0000256" key="1">
    <source>
        <dbReference type="SAM" id="MobiDB-lite"/>
    </source>
</evidence>
<reference evidence="2 3" key="1">
    <citation type="submission" date="2014-04" db="EMBL/GenBank/DDBJ databases">
        <authorList>
            <consortium name="DOE Joint Genome Institute"/>
            <person name="Kuo A."/>
            <person name="Gay G."/>
            <person name="Dore J."/>
            <person name="Kohler A."/>
            <person name="Nagy L.G."/>
            <person name="Floudas D."/>
            <person name="Copeland A."/>
            <person name="Barry K.W."/>
            <person name="Cichocki N."/>
            <person name="Veneault-Fourrey C."/>
            <person name="LaButti K."/>
            <person name="Lindquist E.A."/>
            <person name="Lipzen A."/>
            <person name="Lundell T."/>
            <person name="Morin E."/>
            <person name="Murat C."/>
            <person name="Sun H."/>
            <person name="Tunlid A."/>
            <person name="Henrissat B."/>
            <person name="Grigoriev I.V."/>
            <person name="Hibbett D.S."/>
            <person name="Martin F."/>
            <person name="Nordberg H.P."/>
            <person name="Cantor M.N."/>
            <person name="Hua S.X."/>
        </authorList>
    </citation>
    <scope>NUCLEOTIDE SEQUENCE [LARGE SCALE GENOMIC DNA]</scope>
    <source>
        <strain evidence="3">h7</strain>
    </source>
</reference>
<reference evidence="3" key="2">
    <citation type="submission" date="2015-01" db="EMBL/GenBank/DDBJ databases">
        <title>Evolutionary Origins and Diversification of the Mycorrhizal Mutualists.</title>
        <authorList>
            <consortium name="DOE Joint Genome Institute"/>
            <consortium name="Mycorrhizal Genomics Consortium"/>
            <person name="Kohler A."/>
            <person name="Kuo A."/>
            <person name="Nagy L.G."/>
            <person name="Floudas D."/>
            <person name="Copeland A."/>
            <person name="Barry K.W."/>
            <person name="Cichocki N."/>
            <person name="Veneault-Fourrey C."/>
            <person name="LaButti K."/>
            <person name="Lindquist E.A."/>
            <person name="Lipzen A."/>
            <person name="Lundell T."/>
            <person name="Morin E."/>
            <person name="Murat C."/>
            <person name="Riley R."/>
            <person name="Ohm R."/>
            <person name="Sun H."/>
            <person name="Tunlid A."/>
            <person name="Henrissat B."/>
            <person name="Grigoriev I.V."/>
            <person name="Hibbett D.S."/>
            <person name="Martin F."/>
        </authorList>
    </citation>
    <scope>NUCLEOTIDE SEQUENCE [LARGE SCALE GENOMIC DNA]</scope>
    <source>
        <strain evidence="3">h7</strain>
    </source>
</reference>